<evidence type="ECO:0000256" key="1">
    <source>
        <dbReference type="ARBA" id="ARBA00022741"/>
    </source>
</evidence>
<dbReference type="SMART" id="SM00448">
    <property type="entry name" value="REC"/>
    <property type="match status" value="1"/>
</dbReference>
<evidence type="ECO:0000259" key="8">
    <source>
        <dbReference type="PROSITE" id="PS50045"/>
    </source>
</evidence>
<dbReference type="SMART" id="SM00382">
    <property type="entry name" value="AAA"/>
    <property type="match status" value="1"/>
</dbReference>
<feature type="domain" description="Response regulatory" evidence="9">
    <location>
        <begin position="1"/>
        <end position="105"/>
    </location>
</feature>
<dbReference type="PANTHER" id="PTHR32071">
    <property type="entry name" value="TRANSCRIPTIONAL REGULATORY PROTEIN"/>
    <property type="match status" value="1"/>
</dbReference>
<dbReference type="CDD" id="cd00009">
    <property type="entry name" value="AAA"/>
    <property type="match status" value="1"/>
</dbReference>
<dbReference type="InterPro" id="IPR003593">
    <property type="entry name" value="AAA+_ATPase"/>
</dbReference>
<dbReference type="Proteomes" id="UP000094622">
    <property type="component" value="Unassembled WGS sequence"/>
</dbReference>
<dbReference type="GO" id="GO:0000160">
    <property type="term" value="P:phosphorelay signal transduction system"/>
    <property type="evidence" value="ECO:0007669"/>
    <property type="project" value="UniProtKB-KW"/>
</dbReference>
<dbReference type="Gene3D" id="3.40.50.2300">
    <property type="match status" value="1"/>
</dbReference>
<proteinExistence type="predicted"/>
<dbReference type="Gene3D" id="3.40.50.300">
    <property type="entry name" value="P-loop containing nucleotide triphosphate hydrolases"/>
    <property type="match status" value="1"/>
</dbReference>
<accession>A0A1E3GYN2</accession>
<dbReference type="OrthoDB" id="9762726at2"/>
<dbReference type="FunFam" id="3.40.50.300:FF:000006">
    <property type="entry name" value="DNA-binding transcriptional regulator NtrC"/>
    <property type="match status" value="1"/>
</dbReference>
<evidence type="ECO:0000313" key="10">
    <source>
        <dbReference type="EMBL" id="ODN69178.1"/>
    </source>
</evidence>
<dbReference type="InterPro" id="IPR011006">
    <property type="entry name" value="CheY-like_superfamily"/>
</dbReference>
<dbReference type="RefSeq" id="WP_069307847.1">
    <property type="nucleotide sequence ID" value="NZ_MCRJ01000105.1"/>
</dbReference>
<feature type="domain" description="Sigma-54 factor interaction" evidence="8">
    <location>
        <begin position="115"/>
        <end position="343"/>
    </location>
</feature>
<feature type="modified residue" description="4-aspartylphosphate" evidence="7">
    <location>
        <position position="40"/>
    </location>
</feature>
<evidence type="ECO:0000256" key="2">
    <source>
        <dbReference type="ARBA" id="ARBA00022840"/>
    </source>
</evidence>
<dbReference type="PANTHER" id="PTHR32071:SF113">
    <property type="entry name" value="ALGINATE BIOSYNTHESIS TRANSCRIPTIONAL REGULATORY PROTEIN ALGB"/>
    <property type="match status" value="1"/>
</dbReference>
<dbReference type="GO" id="GO:0006355">
    <property type="term" value="P:regulation of DNA-templated transcription"/>
    <property type="evidence" value="ECO:0007669"/>
    <property type="project" value="InterPro"/>
</dbReference>
<evidence type="ECO:0000256" key="6">
    <source>
        <dbReference type="ARBA" id="ARBA00023163"/>
    </source>
</evidence>
<evidence type="ECO:0000256" key="5">
    <source>
        <dbReference type="ARBA" id="ARBA00023159"/>
    </source>
</evidence>
<evidence type="ECO:0000313" key="11">
    <source>
        <dbReference type="Proteomes" id="UP000094622"/>
    </source>
</evidence>
<reference evidence="10 11" key="1">
    <citation type="submission" date="2016-07" db="EMBL/GenBank/DDBJ databases">
        <title>Draft Genome Sequence of Methylobrevis pamukkalensis PK2.</title>
        <authorList>
            <person name="Vasilenko O.V."/>
            <person name="Doronina N.V."/>
            <person name="Shmareva M.N."/>
            <person name="Tarlachkov S.V."/>
            <person name="Mustakhimov I."/>
            <person name="Trotsenko Y.A."/>
        </authorList>
    </citation>
    <scope>NUCLEOTIDE SEQUENCE [LARGE SCALE GENOMIC DNA]</scope>
    <source>
        <strain evidence="10 11">PK2</strain>
    </source>
</reference>
<sequence>MGESLVQRLTIEGATVRWWQGGREALGGMRRERPESVVCDLRLPDISGEEVFRDIVARPDPPPFLFITGHGDVDQAVRLLRSGAGDYVLKPFEMGDFLKRLASVLPPRQDGAAGVLGVSRPMLAVERTLRRLARGRTTVLLTGETGSGKEVAARFLHGLGQPALPFMAVNCAAIPADLMEAELFGHERGAFTGATQRHLGYAERAGQGTLFLDEIGDLTLPLQAKLLRLLEDRTFHRVGGEEALPFRARVMAATNADLATLVKEGRFREDLYYRVAVIAVDLPPLRDRPEDVRWLLDRFVADTVAATGSDLSGVSALAEDAALAHPWPGNVRELRNRVERAVALSLGPWISPGDLFPERWAETAGADRMPSLEAIRREAEKRHIHRALHLTGGEILATAEALGISRTTLWEKMKKLEIDGRET</sequence>
<keyword evidence="3" id="KW-0902">Two-component regulatory system</keyword>
<dbReference type="InterPro" id="IPR027417">
    <property type="entry name" value="P-loop_NTPase"/>
</dbReference>
<keyword evidence="2" id="KW-0067">ATP-binding</keyword>
<evidence type="ECO:0000259" key="9">
    <source>
        <dbReference type="PROSITE" id="PS50110"/>
    </source>
</evidence>
<dbReference type="InterPro" id="IPR009057">
    <property type="entry name" value="Homeodomain-like_sf"/>
</dbReference>
<keyword evidence="4" id="KW-0805">Transcription regulation</keyword>
<dbReference type="Gene3D" id="1.10.8.60">
    <property type="match status" value="1"/>
</dbReference>
<gene>
    <name evidence="10" type="primary">luxO_2</name>
    <name evidence="10" type="ORF">A6302_03524</name>
</gene>
<comment type="caution">
    <text evidence="10">The sequence shown here is derived from an EMBL/GenBank/DDBJ whole genome shotgun (WGS) entry which is preliminary data.</text>
</comment>
<dbReference type="InterPro" id="IPR058031">
    <property type="entry name" value="AAA_lid_NorR"/>
</dbReference>
<dbReference type="PROSITE" id="PS50045">
    <property type="entry name" value="SIGMA54_INTERACT_4"/>
    <property type="match status" value="1"/>
</dbReference>
<dbReference type="AlphaFoldDB" id="A0A1E3GYN2"/>
<keyword evidence="5" id="KW-0010">Activator</keyword>
<dbReference type="SUPFAM" id="SSF46689">
    <property type="entry name" value="Homeodomain-like"/>
    <property type="match status" value="1"/>
</dbReference>
<keyword evidence="6" id="KW-0804">Transcription</keyword>
<evidence type="ECO:0000256" key="4">
    <source>
        <dbReference type="ARBA" id="ARBA00023015"/>
    </source>
</evidence>
<dbReference type="InterPro" id="IPR001789">
    <property type="entry name" value="Sig_transdc_resp-reg_receiver"/>
</dbReference>
<name>A0A1E3GYN2_9HYPH</name>
<dbReference type="Gene3D" id="1.10.10.60">
    <property type="entry name" value="Homeodomain-like"/>
    <property type="match status" value="1"/>
</dbReference>
<protein>
    <submittedName>
        <fullName evidence="10">Regulatory protein LuxO</fullName>
    </submittedName>
</protein>
<keyword evidence="7" id="KW-0597">Phosphoprotein</keyword>
<dbReference type="InterPro" id="IPR025944">
    <property type="entry name" value="Sigma_54_int_dom_CS"/>
</dbReference>
<dbReference type="GO" id="GO:0005524">
    <property type="term" value="F:ATP binding"/>
    <property type="evidence" value="ECO:0007669"/>
    <property type="project" value="UniProtKB-KW"/>
</dbReference>
<dbReference type="SUPFAM" id="SSF52172">
    <property type="entry name" value="CheY-like"/>
    <property type="match status" value="1"/>
</dbReference>
<dbReference type="GO" id="GO:0043565">
    <property type="term" value="F:sequence-specific DNA binding"/>
    <property type="evidence" value="ECO:0007669"/>
    <property type="project" value="InterPro"/>
</dbReference>
<evidence type="ECO:0000256" key="3">
    <source>
        <dbReference type="ARBA" id="ARBA00023012"/>
    </source>
</evidence>
<dbReference type="PATRIC" id="fig|1439726.3.peg.3712"/>
<organism evidence="10 11">
    <name type="scientific">Methylobrevis pamukkalensis</name>
    <dbReference type="NCBI Taxonomy" id="1439726"/>
    <lineage>
        <taxon>Bacteria</taxon>
        <taxon>Pseudomonadati</taxon>
        <taxon>Pseudomonadota</taxon>
        <taxon>Alphaproteobacteria</taxon>
        <taxon>Hyphomicrobiales</taxon>
        <taxon>Pleomorphomonadaceae</taxon>
        <taxon>Methylobrevis</taxon>
    </lineage>
</organism>
<keyword evidence="11" id="KW-1185">Reference proteome</keyword>
<keyword evidence="1" id="KW-0547">Nucleotide-binding</keyword>
<dbReference type="Pfam" id="PF00072">
    <property type="entry name" value="Response_reg"/>
    <property type="match status" value="1"/>
</dbReference>
<dbReference type="Pfam" id="PF25601">
    <property type="entry name" value="AAA_lid_14"/>
    <property type="match status" value="1"/>
</dbReference>
<dbReference type="Pfam" id="PF02954">
    <property type="entry name" value="HTH_8"/>
    <property type="match status" value="1"/>
</dbReference>
<dbReference type="PROSITE" id="PS00688">
    <property type="entry name" value="SIGMA54_INTERACT_3"/>
    <property type="match status" value="1"/>
</dbReference>
<dbReference type="PROSITE" id="PS50110">
    <property type="entry name" value="RESPONSE_REGULATORY"/>
    <property type="match status" value="1"/>
</dbReference>
<dbReference type="InterPro" id="IPR002197">
    <property type="entry name" value="HTH_Fis"/>
</dbReference>
<dbReference type="PRINTS" id="PR01590">
    <property type="entry name" value="HTHFIS"/>
</dbReference>
<dbReference type="Pfam" id="PF00158">
    <property type="entry name" value="Sigma54_activat"/>
    <property type="match status" value="1"/>
</dbReference>
<dbReference type="InterPro" id="IPR002078">
    <property type="entry name" value="Sigma_54_int"/>
</dbReference>
<evidence type="ECO:0000256" key="7">
    <source>
        <dbReference type="PROSITE-ProRule" id="PRU00169"/>
    </source>
</evidence>
<dbReference type="EMBL" id="MCRJ01000105">
    <property type="protein sequence ID" value="ODN69178.1"/>
    <property type="molecule type" value="Genomic_DNA"/>
</dbReference>
<dbReference type="SUPFAM" id="SSF52540">
    <property type="entry name" value="P-loop containing nucleoside triphosphate hydrolases"/>
    <property type="match status" value="1"/>
</dbReference>